<keyword evidence="4" id="KW-1185">Reference proteome</keyword>
<proteinExistence type="predicted"/>
<dbReference type="SUPFAM" id="SSF53756">
    <property type="entry name" value="UDP-Glycosyltransferase/glycogen phosphorylase"/>
    <property type="match status" value="1"/>
</dbReference>
<feature type="domain" description="Glycosyltransferase subfamily 4-like N-terminal" evidence="2">
    <location>
        <begin position="21"/>
        <end position="124"/>
    </location>
</feature>
<gene>
    <name evidence="3" type="ORF">KK083_03530</name>
</gene>
<dbReference type="CDD" id="cd03802">
    <property type="entry name" value="GT4_AviGT4-like"/>
    <property type="match status" value="1"/>
</dbReference>
<dbReference type="GO" id="GO:0016757">
    <property type="term" value="F:glycosyltransferase activity"/>
    <property type="evidence" value="ECO:0007669"/>
    <property type="project" value="InterPro"/>
</dbReference>
<dbReference type="Pfam" id="PF13439">
    <property type="entry name" value="Glyco_transf_4"/>
    <property type="match status" value="1"/>
</dbReference>
<reference evidence="3 4" key="1">
    <citation type="submission" date="2021-05" db="EMBL/GenBank/DDBJ databases">
        <title>A Polyphasic approach of four new species of the genus Ohtaekwangia: Ohtaekwangia histidinii sp. nov., Ohtaekwangia cretensis sp. nov., Ohtaekwangia indiensis sp. nov., Ohtaekwangia reichenbachii sp. nov. from diverse environment.</title>
        <authorList>
            <person name="Octaviana S."/>
        </authorList>
    </citation>
    <scope>NUCLEOTIDE SEQUENCE [LARGE SCALE GENOMIC DNA]</scope>
    <source>
        <strain evidence="3 4">PWU4</strain>
    </source>
</reference>
<dbReference type="Pfam" id="PF00534">
    <property type="entry name" value="Glycos_transf_1"/>
    <property type="match status" value="1"/>
</dbReference>
<accession>A0AAP2GMY6</accession>
<comment type="caution">
    <text evidence="3">The sequence shown here is derived from an EMBL/GenBank/DDBJ whole genome shotgun (WGS) entry which is preliminary data.</text>
</comment>
<dbReference type="AlphaFoldDB" id="A0AAP2GMY6"/>
<dbReference type="InterPro" id="IPR001296">
    <property type="entry name" value="Glyco_trans_1"/>
</dbReference>
<dbReference type="EMBL" id="JAHESF010000003">
    <property type="protein sequence ID" value="MBT1695932.1"/>
    <property type="molecule type" value="Genomic_DNA"/>
</dbReference>
<name>A0AAP2GMY6_9BACT</name>
<dbReference type="PANTHER" id="PTHR45947:SF13">
    <property type="entry name" value="TRANSFERASE"/>
    <property type="match status" value="1"/>
</dbReference>
<dbReference type="PANTHER" id="PTHR45947">
    <property type="entry name" value="SULFOQUINOVOSYL TRANSFERASE SQD2"/>
    <property type="match status" value="1"/>
</dbReference>
<dbReference type="Proteomes" id="UP001319200">
    <property type="component" value="Unassembled WGS sequence"/>
</dbReference>
<dbReference type="InterPro" id="IPR050194">
    <property type="entry name" value="Glycosyltransferase_grp1"/>
</dbReference>
<evidence type="ECO:0000313" key="3">
    <source>
        <dbReference type="EMBL" id="MBT1695932.1"/>
    </source>
</evidence>
<evidence type="ECO:0000259" key="1">
    <source>
        <dbReference type="Pfam" id="PF00534"/>
    </source>
</evidence>
<protein>
    <submittedName>
        <fullName evidence="3">Glycosyltransferase family 4 protein</fullName>
    </submittedName>
</protein>
<feature type="domain" description="Glycosyl transferase family 1" evidence="1">
    <location>
        <begin position="170"/>
        <end position="314"/>
    </location>
</feature>
<dbReference type="InterPro" id="IPR028098">
    <property type="entry name" value="Glyco_trans_4-like_N"/>
</dbReference>
<evidence type="ECO:0000259" key="2">
    <source>
        <dbReference type="Pfam" id="PF13439"/>
    </source>
</evidence>
<sequence length="356" mass="40317">MKGLRIAQVAPLYESVPPKFYGGTERVVSFLTEALVAGGHDVTLFASGDSVTTARLVSPCEHALRLSKSCIDQMASHITMLQMVQDEIEQFDIVHYHIDYLHYPLSRYNTVPHITTLHGRLNIPDLQPLYKKFSDVPVVSISKAQRHPLPWLNWAGNVYHGLPHSLLKPSFEKGKYLAFLGRISPEKGIDTAIEIAIACDLPLKIAAKIAEDDHDYYENQISKMMQHPLIEFVGEINEHEKEKFMGDAMALLFPIVWPEPFGLVMIEAMACGTPVVAYRNGSVEEIIEHNRSGFIVDNREDAVKAVQNIRSLSRHECRKVFEERFTADRMAADYLSVYWQQIDTNGKMKNIKLAQL</sequence>
<dbReference type="RefSeq" id="WP_254160743.1">
    <property type="nucleotide sequence ID" value="NZ_JAHESF010000003.1"/>
</dbReference>
<dbReference type="Gene3D" id="3.40.50.2000">
    <property type="entry name" value="Glycogen Phosphorylase B"/>
    <property type="match status" value="2"/>
</dbReference>
<organism evidence="3 4">
    <name type="scientific">Chryseosolibacter histidini</name>
    <dbReference type="NCBI Taxonomy" id="2782349"/>
    <lineage>
        <taxon>Bacteria</taxon>
        <taxon>Pseudomonadati</taxon>
        <taxon>Bacteroidota</taxon>
        <taxon>Cytophagia</taxon>
        <taxon>Cytophagales</taxon>
        <taxon>Chryseotaleaceae</taxon>
        <taxon>Chryseosolibacter</taxon>
    </lineage>
</organism>
<evidence type="ECO:0000313" key="4">
    <source>
        <dbReference type="Proteomes" id="UP001319200"/>
    </source>
</evidence>